<keyword evidence="2" id="KW-1185">Reference proteome</keyword>
<dbReference type="EMBL" id="JBHFFA010000004">
    <property type="protein sequence ID" value="KAL2631750.1"/>
    <property type="molecule type" value="Genomic_DNA"/>
</dbReference>
<proteinExistence type="predicted"/>
<accession>A0ABD1YMP1</accession>
<gene>
    <name evidence="1" type="ORF">R1flu_016436</name>
</gene>
<name>A0ABD1YMP1_9MARC</name>
<dbReference type="Proteomes" id="UP001605036">
    <property type="component" value="Unassembled WGS sequence"/>
</dbReference>
<dbReference type="AlphaFoldDB" id="A0ABD1YMP1"/>
<reference evidence="1 2" key="1">
    <citation type="submission" date="2024-09" db="EMBL/GenBank/DDBJ databases">
        <title>Chromosome-scale assembly of Riccia fluitans.</title>
        <authorList>
            <person name="Paukszto L."/>
            <person name="Sawicki J."/>
            <person name="Karawczyk K."/>
            <person name="Piernik-Szablinska J."/>
            <person name="Szczecinska M."/>
            <person name="Mazdziarz M."/>
        </authorList>
    </citation>
    <scope>NUCLEOTIDE SEQUENCE [LARGE SCALE GENOMIC DNA]</scope>
    <source>
        <strain evidence="1">Rf_01</strain>
        <tissue evidence="1">Aerial parts of the thallus</tissue>
    </source>
</reference>
<comment type="caution">
    <text evidence="1">The sequence shown here is derived from an EMBL/GenBank/DDBJ whole genome shotgun (WGS) entry which is preliminary data.</text>
</comment>
<sequence length="92" mass="10491">MIKEVRAQFRNGDNLNRSTISTKLGACGRNRLDYLHREIKRFEAGKIDKEKLRKTMSEETEAAMRKLVIFKLHLTAQESVGKMLGGQVQSSP</sequence>
<evidence type="ECO:0000313" key="2">
    <source>
        <dbReference type="Proteomes" id="UP001605036"/>
    </source>
</evidence>
<evidence type="ECO:0000313" key="1">
    <source>
        <dbReference type="EMBL" id="KAL2631750.1"/>
    </source>
</evidence>
<protein>
    <submittedName>
        <fullName evidence="1">Uncharacterized protein</fullName>
    </submittedName>
</protein>
<organism evidence="1 2">
    <name type="scientific">Riccia fluitans</name>
    <dbReference type="NCBI Taxonomy" id="41844"/>
    <lineage>
        <taxon>Eukaryota</taxon>
        <taxon>Viridiplantae</taxon>
        <taxon>Streptophyta</taxon>
        <taxon>Embryophyta</taxon>
        <taxon>Marchantiophyta</taxon>
        <taxon>Marchantiopsida</taxon>
        <taxon>Marchantiidae</taxon>
        <taxon>Marchantiales</taxon>
        <taxon>Ricciaceae</taxon>
        <taxon>Riccia</taxon>
    </lineage>
</organism>